<dbReference type="PANTHER" id="PTHR45856:SF11">
    <property type="entry name" value="FUNGAL LIPASE-LIKE DOMAIN-CONTAINING PROTEIN"/>
    <property type="match status" value="1"/>
</dbReference>
<name>A0A0D2KTT6_9EURO</name>
<dbReference type="CDD" id="cd00519">
    <property type="entry name" value="Lipase_3"/>
    <property type="match status" value="1"/>
</dbReference>
<dbReference type="VEuPathDB" id="FungiDB:Z520_03864"/>
<dbReference type="OrthoDB" id="438440at2759"/>
<dbReference type="InterPro" id="IPR051218">
    <property type="entry name" value="Sec_MonoDiacylglyc_Lipase"/>
</dbReference>
<evidence type="ECO:0000256" key="3">
    <source>
        <dbReference type="ARBA" id="ARBA00048461"/>
    </source>
</evidence>
<accession>A0A0D2KTT6</accession>
<dbReference type="Pfam" id="PF01764">
    <property type="entry name" value="Lipase_3"/>
    <property type="match status" value="1"/>
</dbReference>
<dbReference type="AlphaFoldDB" id="A0A0D2KTT6"/>
<evidence type="ECO:0000256" key="2">
    <source>
        <dbReference type="ARBA" id="ARBA00047591"/>
    </source>
</evidence>
<reference evidence="5 6" key="1">
    <citation type="submission" date="2015-01" db="EMBL/GenBank/DDBJ databases">
        <title>The Genome Sequence of Fonsecaea multimorphosa CBS 102226.</title>
        <authorList>
            <consortium name="The Broad Institute Genomics Platform"/>
            <person name="Cuomo C."/>
            <person name="de Hoog S."/>
            <person name="Gorbushina A."/>
            <person name="Stielow B."/>
            <person name="Teixiera M."/>
            <person name="Abouelleil A."/>
            <person name="Chapman S.B."/>
            <person name="Priest M."/>
            <person name="Young S.K."/>
            <person name="Wortman J."/>
            <person name="Nusbaum C."/>
            <person name="Birren B."/>
        </authorList>
    </citation>
    <scope>NUCLEOTIDE SEQUENCE [LARGE SCALE GENOMIC DNA]</scope>
    <source>
        <strain evidence="5 6">CBS 102226</strain>
    </source>
</reference>
<evidence type="ECO:0000259" key="4">
    <source>
        <dbReference type="Pfam" id="PF01764"/>
    </source>
</evidence>
<evidence type="ECO:0000256" key="1">
    <source>
        <dbReference type="ARBA" id="ARBA00043996"/>
    </source>
</evidence>
<dbReference type="GO" id="GO:0006629">
    <property type="term" value="P:lipid metabolic process"/>
    <property type="evidence" value="ECO:0007669"/>
    <property type="project" value="InterPro"/>
</dbReference>
<proteinExistence type="inferred from homology"/>
<dbReference type="STRING" id="1442371.A0A0D2KTT6"/>
<dbReference type="InterPro" id="IPR029058">
    <property type="entry name" value="AB_hydrolase_fold"/>
</dbReference>
<protein>
    <recommendedName>
        <fullName evidence="4">Fungal lipase-type domain-containing protein</fullName>
    </recommendedName>
</protein>
<dbReference type="RefSeq" id="XP_016634301.1">
    <property type="nucleotide sequence ID" value="XM_016774374.1"/>
</dbReference>
<dbReference type="InterPro" id="IPR002921">
    <property type="entry name" value="Fungal_lipase-type"/>
</dbReference>
<gene>
    <name evidence="5" type="ORF">Z520_03864</name>
</gene>
<comment type="similarity">
    <text evidence="1">Belongs to the AB hydrolase superfamily. Lipase family. Class 3 subfamily.</text>
</comment>
<comment type="catalytic activity">
    <reaction evidence="2">
        <text>a diacylglycerol + H2O = a monoacylglycerol + a fatty acid + H(+)</text>
        <dbReference type="Rhea" id="RHEA:32731"/>
        <dbReference type="ChEBI" id="CHEBI:15377"/>
        <dbReference type="ChEBI" id="CHEBI:15378"/>
        <dbReference type="ChEBI" id="CHEBI:17408"/>
        <dbReference type="ChEBI" id="CHEBI:18035"/>
        <dbReference type="ChEBI" id="CHEBI:28868"/>
    </reaction>
</comment>
<organism evidence="5 6">
    <name type="scientific">Fonsecaea multimorphosa CBS 102226</name>
    <dbReference type="NCBI Taxonomy" id="1442371"/>
    <lineage>
        <taxon>Eukaryota</taxon>
        <taxon>Fungi</taxon>
        <taxon>Dikarya</taxon>
        <taxon>Ascomycota</taxon>
        <taxon>Pezizomycotina</taxon>
        <taxon>Eurotiomycetes</taxon>
        <taxon>Chaetothyriomycetidae</taxon>
        <taxon>Chaetothyriales</taxon>
        <taxon>Herpotrichiellaceae</taxon>
        <taxon>Fonsecaea</taxon>
    </lineage>
</organism>
<dbReference type="EMBL" id="KN848067">
    <property type="protein sequence ID" value="KIY00179.1"/>
    <property type="molecule type" value="Genomic_DNA"/>
</dbReference>
<evidence type="ECO:0000313" key="5">
    <source>
        <dbReference type="EMBL" id="KIY00179.1"/>
    </source>
</evidence>
<keyword evidence="6" id="KW-1185">Reference proteome</keyword>
<dbReference type="Gene3D" id="3.40.50.1820">
    <property type="entry name" value="alpha/beta hydrolase"/>
    <property type="match status" value="1"/>
</dbReference>
<dbReference type="GeneID" id="27709610"/>
<sequence length="422" mass="46345">MKSLAKILASKQNREAAAASLRASSSTPTSGLASAENSTGASFASSEILPYLDSCFDDLNAHEGDFKTQIRAVEQALCSKASRYSNARLPEGVGDIWQANTEVLDQVLVAVECAVRVYDDDFPYMNADRFSYKTAGLISPSHSGVVKATKFIEVSDGSNQNPDFPALVVAVRGTRMHFVVDWLVNFNHELRDTADFLDLKSLVGGLPEFDLKVHSGFLNGARALQADIEKEILKCRESTNIRHVIFTGHSAGGAVASLAYLQALGVATTRYPGMRFSLITFGAPPVSTPSLAPTLDAFSARWVQRQATPGLALAVVNEDDLVARADRSYIMSLLKLYDITRTSSSFQSTGTPWVFPEPDVHTIGDILVLKENHEDEPASNVEAFRVAAEAFEQLIFCDRVMHQKETYRKLLWQLRSRYESHS</sequence>
<feature type="domain" description="Fungal lipase-type" evidence="4">
    <location>
        <begin position="168"/>
        <end position="325"/>
    </location>
</feature>
<dbReference type="PANTHER" id="PTHR45856">
    <property type="entry name" value="ALPHA/BETA-HYDROLASES SUPERFAMILY PROTEIN"/>
    <property type="match status" value="1"/>
</dbReference>
<comment type="catalytic activity">
    <reaction evidence="3">
        <text>a monoacylglycerol + H2O = glycerol + a fatty acid + H(+)</text>
        <dbReference type="Rhea" id="RHEA:15245"/>
        <dbReference type="ChEBI" id="CHEBI:15377"/>
        <dbReference type="ChEBI" id="CHEBI:15378"/>
        <dbReference type="ChEBI" id="CHEBI:17408"/>
        <dbReference type="ChEBI" id="CHEBI:17754"/>
        <dbReference type="ChEBI" id="CHEBI:28868"/>
    </reaction>
</comment>
<evidence type="ECO:0000313" key="6">
    <source>
        <dbReference type="Proteomes" id="UP000053411"/>
    </source>
</evidence>
<dbReference type="SUPFAM" id="SSF53474">
    <property type="entry name" value="alpha/beta-Hydrolases"/>
    <property type="match status" value="1"/>
</dbReference>
<dbReference type="Proteomes" id="UP000053411">
    <property type="component" value="Unassembled WGS sequence"/>
</dbReference>